<dbReference type="GO" id="GO:0005886">
    <property type="term" value="C:plasma membrane"/>
    <property type="evidence" value="ECO:0007669"/>
    <property type="project" value="UniProtKB-SubCell"/>
</dbReference>
<proteinExistence type="inferred from homology"/>
<keyword evidence="4" id="KW-1003">Cell membrane</keyword>
<evidence type="ECO:0000256" key="3">
    <source>
        <dbReference type="ARBA" id="ARBA00022448"/>
    </source>
</evidence>
<organism evidence="9 10">
    <name type="scientific">Peribacillus saganii</name>
    <dbReference type="NCBI Taxonomy" id="2303992"/>
    <lineage>
        <taxon>Bacteria</taxon>
        <taxon>Bacillati</taxon>
        <taxon>Bacillota</taxon>
        <taxon>Bacilli</taxon>
        <taxon>Bacillales</taxon>
        <taxon>Bacillaceae</taxon>
        <taxon>Peribacillus</taxon>
    </lineage>
</organism>
<feature type="transmembrane region" description="Helical" evidence="8">
    <location>
        <begin position="157"/>
        <end position="182"/>
    </location>
</feature>
<protein>
    <submittedName>
        <fullName evidence="9">AI-2E family transporter</fullName>
    </submittedName>
</protein>
<evidence type="ECO:0000256" key="5">
    <source>
        <dbReference type="ARBA" id="ARBA00022692"/>
    </source>
</evidence>
<feature type="transmembrane region" description="Helical" evidence="8">
    <location>
        <begin position="246"/>
        <end position="265"/>
    </location>
</feature>
<dbReference type="RefSeq" id="WP_117327967.1">
    <property type="nucleotide sequence ID" value="NZ_QVTE01000051.1"/>
</dbReference>
<evidence type="ECO:0000256" key="4">
    <source>
        <dbReference type="ARBA" id="ARBA00022475"/>
    </source>
</evidence>
<keyword evidence="10" id="KW-1185">Reference proteome</keyword>
<dbReference type="GO" id="GO:0055085">
    <property type="term" value="P:transmembrane transport"/>
    <property type="evidence" value="ECO:0007669"/>
    <property type="project" value="TreeGrafter"/>
</dbReference>
<reference evidence="9 10" key="1">
    <citation type="submission" date="2018-08" db="EMBL/GenBank/DDBJ databases">
        <title>Bacillus chawlae sp. nov., Bacillus glennii sp. nov., and Bacillus saganii sp. nov. Isolated from the Vehicle Assembly Building at Kennedy Space Center where the Viking Spacecraft were Assembled.</title>
        <authorList>
            <person name="Seuylemezian A."/>
            <person name="Vaishampayan P."/>
        </authorList>
    </citation>
    <scope>NUCLEOTIDE SEQUENCE [LARGE SCALE GENOMIC DNA]</scope>
    <source>
        <strain evidence="9 10">V47-23a</strain>
    </source>
</reference>
<evidence type="ECO:0000256" key="2">
    <source>
        <dbReference type="ARBA" id="ARBA00009773"/>
    </source>
</evidence>
<comment type="subcellular location">
    <subcellularLocation>
        <location evidence="1">Cell membrane</location>
        <topology evidence="1">Multi-pass membrane protein</topology>
    </subcellularLocation>
</comment>
<sequence>MPQSKWFRFGYGIALILLIIFLGSLVDFIFTPIAVMVTTLFAPIVLAGVLYYLIRPLVNFLSKYIPRSLSILLIYLVIIGLVTALVFVIGPPLQKQVSSLIDNTPGYVNKVREIVVDLSENEYVDRFQQNDNFSIEELTGRLTDNVNKFLQTVGNNLMSFISTLTGILVLVVLIPFILFYMLKDGEKLPGRILNFVPAAHREEGRKVLSDMDNALSSYIQGQILVSLLVGILIYIGYLIIGLDYSLVLAFISLITNVIPFVGPFIGLVPALVVGFLDSPMTGVWVIVVVLIVQQLEGNLISPQIMGRQLDVHPLTIILLLMVAGSLAGLLGLLLAVPTYAVSKVIVVNTWRFIKLRRADDNLAAK</sequence>
<evidence type="ECO:0000256" key="8">
    <source>
        <dbReference type="SAM" id="Phobius"/>
    </source>
</evidence>
<evidence type="ECO:0000256" key="1">
    <source>
        <dbReference type="ARBA" id="ARBA00004651"/>
    </source>
</evidence>
<comment type="similarity">
    <text evidence="2">Belongs to the autoinducer-2 exporter (AI-2E) (TC 2.A.86) family.</text>
</comment>
<dbReference type="EMBL" id="QVTE01000051">
    <property type="protein sequence ID" value="RFU66383.1"/>
    <property type="molecule type" value="Genomic_DNA"/>
</dbReference>
<gene>
    <name evidence="9" type="ORF">D0469_17265</name>
</gene>
<feature type="transmembrane region" description="Helical" evidence="8">
    <location>
        <begin position="218"/>
        <end position="239"/>
    </location>
</feature>
<keyword evidence="5 8" id="KW-0812">Transmembrane</keyword>
<keyword evidence="3" id="KW-0813">Transport</keyword>
<dbReference type="OrthoDB" id="9793390at2"/>
<evidence type="ECO:0000313" key="10">
    <source>
        <dbReference type="Proteomes" id="UP000264541"/>
    </source>
</evidence>
<feature type="transmembrane region" description="Helical" evidence="8">
    <location>
        <begin position="6"/>
        <end position="26"/>
    </location>
</feature>
<keyword evidence="7 8" id="KW-0472">Membrane</keyword>
<dbReference type="PANTHER" id="PTHR21716:SF53">
    <property type="entry name" value="PERMEASE PERM-RELATED"/>
    <property type="match status" value="1"/>
</dbReference>
<dbReference type="AlphaFoldDB" id="A0A372LJ36"/>
<name>A0A372LJ36_9BACI</name>
<dbReference type="InterPro" id="IPR002549">
    <property type="entry name" value="AI-2E-like"/>
</dbReference>
<dbReference type="PANTHER" id="PTHR21716">
    <property type="entry name" value="TRANSMEMBRANE PROTEIN"/>
    <property type="match status" value="1"/>
</dbReference>
<feature type="transmembrane region" description="Helical" evidence="8">
    <location>
        <begin position="271"/>
        <end position="292"/>
    </location>
</feature>
<dbReference type="Proteomes" id="UP000264541">
    <property type="component" value="Unassembled WGS sequence"/>
</dbReference>
<evidence type="ECO:0000256" key="6">
    <source>
        <dbReference type="ARBA" id="ARBA00022989"/>
    </source>
</evidence>
<feature type="transmembrane region" description="Helical" evidence="8">
    <location>
        <begin position="33"/>
        <end position="54"/>
    </location>
</feature>
<accession>A0A372LJ36</accession>
<comment type="caution">
    <text evidence="9">The sequence shown here is derived from an EMBL/GenBank/DDBJ whole genome shotgun (WGS) entry which is preliminary data.</text>
</comment>
<dbReference type="Pfam" id="PF01594">
    <property type="entry name" value="AI-2E_transport"/>
    <property type="match status" value="1"/>
</dbReference>
<feature type="transmembrane region" description="Helical" evidence="8">
    <location>
        <begin position="313"/>
        <end position="336"/>
    </location>
</feature>
<feature type="transmembrane region" description="Helical" evidence="8">
    <location>
        <begin position="69"/>
        <end position="90"/>
    </location>
</feature>
<evidence type="ECO:0000313" key="9">
    <source>
        <dbReference type="EMBL" id="RFU66383.1"/>
    </source>
</evidence>
<evidence type="ECO:0000256" key="7">
    <source>
        <dbReference type="ARBA" id="ARBA00023136"/>
    </source>
</evidence>
<keyword evidence="6 8" id="KW-1133">Transmembrane helix</keyword>